<proteinExistence type="predicted"/>
<dbReference type="PANTHER" id="PTHR31084:SF0">
    <property type="entry name" value="ALPHA-L-FUCOSIDASE 2"/>
    <property type="match status" value="1"/>
</dbReference>
<dbReference type="Proteomes" id="UP000533598">
    <property type="component" value="Unassembled WGS sequence"/>
</dbReference>
<dbReference type="PANTHER" id="PTHR31084">
    <property type="entry name" value="ALPHA-L-FUCOSIDASE 2"/>
    <property type="match status" value="1"/>
</dbReference>
<dbReference type="Gene3D" id="1.50.10.10">
    <property type="match status" value="1"/>
</dbReference>
<dbReference type="EC" id="3.2.1.51" evidence="4"/>
<name>A0A7W7FYX9_9PSEU</name>
<comment type="caution">
    <text evidence="4">The sequence shown here is derived from an EMBL/GenBank/DDBJ whole genome shotgun (WGS) entry which is preliminary data.</text>
</comment>
<dbReference type="GO" id="GO:0004560">
    <property type="term" value="F:alpha-L-fucosidase activity"/>
    <property type="evidence" value="ECO:0007669"/>
    <property type="project" value="UniProtKB-EC"/>
</dbReference>
<gene>
    <name evidence="4" type="ORF">HNR67_006677</name>
</gene>
<evidence type="ECO:0000313" key="4">
    <source>
        <dbReference type="EMBL" id="MBB4680559.1"/>
    </source>
</evidence>
<feature type="domain" description="Glycosyl hydrolase family 95 N-terminal" evidence="1">
    <location>
        <begin position="10"/>
        <end position="259"/>
    </location>
</feature>
<feature type="domain" description="Alpha fucosidase A-like C-terminal" evidence="2">
    <location>
        <begin position="711"/>
        <end position="763"/>
    </location>
</feature>
<dbReference type="Pfam" id="PF14498">
    <property type="entry name" value="Glyco_hyd_65N_2"/>
    <property type="match status" value="1"/>
</dbReference>
<dbReference type="InterPro" id="IPR054363">
    <property type="entry name" value="GH95_cat"/>
</dbReference>
<protein>
    <submittedName>
        <fullName evidence="4">Alpha-L-fucosidase 2</fullName>
        <ecNumber evidence="4">3.2.1.51</ecNumber>
    </submittedName>
</protein>
<dbReference type="InterPro" id="IPR008928">
    <property type="entry name" value="6-hairpin_glycosidase_sf"/>
</dbReference>
<organism evidence="4 5">
    <name type="scientific">Crossiella cryophila</name>
    <dbReference type="NCBI Taxonomy" id="43355"/>
    <lineage>
        <taxon>Bacteria</taxon>
        <taxon>Bacillati</taxon>
        <taxon>Actinomycetota</taxon>
        <taxon>Actinomycetes</taxon>
        <taxon>Pseudonocardiales</taxon>
        <taxon>Pseudonocardiaceae</taxon>
        <taxon>Crossiella</taxon>
    </lineage>
</organism>
<dbReference type="GO" id="GO:0005975">
    <property type="term" value="P:carbohydrate metabolic process"/>
    <property type="evidence" value="ECO:0007669"/>
    <property type="project" value="InterPro"/>
</dbReference>
<evidence type="ECO:0000259" key="2">
    <source>
        <dbReference type="Pfam" id="PF21307"/>
    </source>
</evidence>
<dbReference type="RefSeq" id="WP_185006466.1">
    <property type="nucleotide sequence ID" value="NZ_BAAAUI010000005.1"/>
</dbReference>
<evidence type="ECO:0000259" key="3">
    <source>
        <dbReference type="Pfam" id="PF22124"/>
    </source>
</evidence>
<dbReference type="AlphaFoldDB" id="A0A7W7FYX9"/>
<dbReference type="InterPro" id="IPR012341">
    <property type="entry name" value="6hp_glycosidase-like_sf"/>
</dbReference>
<dbReference type="Pfam" id="PF22124">
    <property type="entry name" value="Glyco_hydro_95_cat"/>
    <property type="match status" value="1"/>
</dbReference>
<dbReference type="InterPro" id="IPR027414">
    <property type="entry name" value="GH95_N_dom"/>
</dbReference>
<dbReference type="InterPro" id="IPR049053">
    <property type="entry name" value="AFCA-like_C"/>
</dbReference>
<dbReference type="Pfam" id="PF21307">
    <property type="entry name" value="Glyco_hydro_95_C"/>
    <property type="match status" value="1"/>
</dbReference>
<feature type="domain" description="Glycosyl hydrolase family 95 catalytic" evidence="3">
    <location>
        <begin position="291"/>
        <end position="708"/>
    </location>
</feature>
<keyword evidence="5" id="KW-1185">Reference proteome</keyword>
<dbReference type="InterPro" id="IPR016518">
    <property type="entry name" value="Alpha-L-fucosidase"/>
</dbReference>
<reference evidence="4 5" key="1">
    <citation type="submission" date="2020-08" db="EMBL/GenBank/DDBJ databases">
        <title>Sequencing the genomes of 1000 actinobacteria strains.</title>
        <authorList>
            <person name="Klenk H.-P."/>
        </authorList>
    </citation>
    <scope>NUCLEOTIDE SEQUENCE [LARGE SCALE GENOMIC DNA]</scope>
    <source>
        <strain evidence="4 5">DSM 44230</strain>
    </source>
</reference>
<keyword evidence="4" id="KW-0326">Glycosidase</keyword>
<dbReference type="PIRSF" id="PIRSF007663">
    <property type="entry name" value="UCP007663"/>
    <property type="match status" value="1"/>
</dbReference>
<sequence>MTDLELFWPDPAEHWNQALPLGNGRLGAMVFGGIGTARIQLNDATVWSGTPGGPAAALADVLAAGAGPARLAEVRTALLAGDHRLAEKLLMTFEGPYSQEFLPFGDLLLTLDGAGDYHGRYLNLDNGIIREKSTVDNRKVLRETWVSRPSGTVTVSLTVTGGALDAGLALSSPLRTVLSTADPGGLVLGVEIPVDGAPLHEPEVAEPLRYADGPVDGYDPFGVLALRLNTDGAVSAVDGRLVVTGLTRLLITLATSTSAADHWTGAPGRTRQSHIATATGIAARAARRDPAELRAEHEADLRPLLAATTLRIGEQRGGVVDVAREVLSGNNEQLTATVLFQWGRYLLAAASRPGGGPPANLQGIWNTDLRPAWSSNYTININTQMNYWPAESTGLSECHDPLFDLLDRLAVTGTEVARELYGARGWVTHHNTDPWGYALPAGMGHGNPSWALWMLGGAWLVQHAWDRYEYTVDGDFLRERGWPLLRGCAEFCLDWLVESTDGRLDTLPGTSPENLFHAAGGSPESLTHSPTMDVALIRAVLTRCLAAAEVLGLRQDPVCLEIDSVLPRLRPLPITAGGWLGEWAQDLPEVDPQHRHMSQMVAVFPLNQINPDDTPELAEAARNLLDRRGNGAMGWSWAWKIALRARLGDGETARELFLEASRPFTGDPHRNAPVDGSEWGGLLPNLFSTHPPFQIDGNYGFTAALAELVVQSHGSAVHLLPALPQAWPDGAVTGLRCRGGLAVDLTWQDGQLTQCVVRRLSGDPDRPIRVRHRDRTTEVRLDVGASARLDSLTVR</sequence>
<accession>A0A7W7FYX9</accession>
<dbReference type="SUPFAM" id="SSF48208">
    <property type="entry name" value="Six-hairpin glycosidases"/>
    <property type="match status" value="1"/>
</dbReference>
<evidence type="ECO:0000259" key="1">
    <source>
        <dbReference type="Pfam" id="PF14498"/>
    </source>
</evidence>
<evidence type="ECO:0000313" key="5">
    <source>
        <dbReference type="Proteomes" id="UP000533598"/>
    </source>
</evidence>
<keyword evidence="4" id="KW-0378">Hydrolase</keyword>
<dbReference type="EMBL" id="JACHMH010000001">
    <property type="protein sequence ID" value="MBB4680559.1"/>
    <property type="molecule type" value="Genomic_DNA"/>
</dbReference>